<dbReference type="Pfam" id="PF12674">
    <property type="entry name" value="Zn_ribbon_2"/>
    <property type="match status" value="1"/>
</dbReference>
<comment type="caution">
    <text evidence="2">The sequence shown here is derived from an EMBL/GenBank/DDBJ whole genome shotgun (WGS) entry which is preliminary data.</text>
</comment>
<evidence type="ECO:0000259" key="1">
    <source>
        <dbReference type="Pfam" id="PF12674"/>
    </source>
</evidence>
<evidence type="ECO:0000313" key="2">
    <source>
        <dbReference type="EMBL" id="RGV47860.1"/>
    </source>
</evidence>
<evidence type="ECO:0000313" key="3">
    <source>
        <dbReference type="Proteomes" id="UP000283850"/>
    </source>
</evidence>
<dbReference type="RefSeq" id="WP_118422283.1">
    <property type="nucleotide sequence ID" value="NZ_QRZF01000027.1"/>
</dbReference>
<organism evidence="2 3">
    <name type="scientific">Bacteroides intestinalis</name>
    <dbReference type="NCBI Taxonomy" id="329854"/>
    <lineage>
        <taxon>Bacteria</taxon>
        <taxon>Pseudomonadati</taxon>
        <taxon>Bacteroidota</taxon>
        <taxon>Bacteroidia</taxon>
        <taxon>Bacteroidales</taxon>
        <taxon>Bacteroidaceae</taxon>
        <taxon>Bacteroides</taxon>
    </lineage>
</organism>
<name>A0A412XRR1_9BACE</name>
<gene>
    <name evidence="2" type="ORF">DWW10_23435</name>
</gene>
<protein>
    <submittedName>
        <fullName evidence="2">Transcriptional regulator</fullName>
    </submittedName>
</protein>
<dbReference type="EMBL" id="QRZF01000027">
    <property type="protein sequence ID" value="RGV47860.1"/>
    <property type="molecule type" value="Genomic_DNA"/>
</dbReference>
<feature type="domain" description="Putative zinc ribbon" evidence="1">
    <location>
        <begin position="5"/>
        <end position="88"/>
    </location>
</feature>
<dbReference type="AlphaFoldDB" id="A0A412XRR1"/>
<dbReference type="InterPro" id="IPR025868">
    <property type="entry name" value="Zn_ribbon_dom_put"/>
</dbReference>
<accession>A0A412XRR1</accession>
<proteinExistence type="predicted"/>
<dbReference type="Proteomes" id="UP000283850">
    <property type="component" value="Unassembled WGS sequence"/>
</dbReference>
<reference evidence="2 3" key="1">
    <citation type="submission" date="2018-08" db="EMBL/GenBank/DDBJ databases">
        <title>A genome reference for cultivated species of the human gut microbiota.</title>
        <authorList>
            <person name="Zou Y."/>
            <person name="Xue W."/>
            <person name="Luo G."/>
        </authorList>
    </citation>
    <scope>NUCLEOTIDE SEQUENCE [LARGE SCALE GENOMIC DNA]</scope>
    <source>
        <strain evidence="2 3">AF14-32</strain>
    </source>
</reference>
<sequence length="91" mass="10522">MEEMYCQSCGMPLTKKEDIATNKDGSLMNEYCIYCFKDGAFTGDISMEGMIDISLKHMKEIFKDDPGFNEQEALIKMRGFFPGLKRWKSKE</sequence>